<comment type="caution">
    <text evidence="1">The sequence shown here is derived from an EMBL/GenBank/DDBJ whole genome shotgun (WGS) entry which is preliminary data.</text>
</comment>
<gene>
    <name evidence="1" type="ORF">NDU88_009811</name>
</gene>
<dbReference type="EMBL" id="JANPWB010000009">
    <property type="protein sequence ID" value="KAJ1157096.1"/>
    <property type="molecule type" value="Genomic_DNA"/>
</dbReference>
<accession>A0AAV7RX63</accession>
<name>A0AAV7RX63_PLEWA</name>
<reference evidence="1" key="1">
    <citation type="journal article" date="2022" name="bioRxiv">
        <title>Sequencing and chromosome-scale assembly of the giantPleurodeles waltlgenome.</title>
        <authorList>
            <person name="Brown T."/>
            <person name="Elewa A."/>
            <person name="Iarovenko S."/>
            <person name="Subramanian E."/>
            <person name="Araus A.J."/>
            <person name="Petzold A."/>
            <person name="Susuki M."/>
            <person name="Suzuki K.-i.T."/>
            <person name="Hayashi T."/>
            <person name="Toyoda A."/>
            <person name="Oliveira C."/>
            <person name="Osipova E."/>
            <person name="Leigh N.D."/>
            <person name="Simon A."/>
            <person name="Yun M.H."/>
        </authorList>
    </citation>
    <scope>NUCLEOTIDE SEQUENCE</scope>
    <source>
        <strain evidence="1">20211129_DDA</strain>
        <tissue evidence="1">Liver</tissue>
    </source>
</reference>
<dbReference type="AlphaFoldDB" id="A0AAV7RX63"/>
<organism evidence="1 2">
    <name type="scientific">Pleurodeles waltl</name>
    <name type="common">Iberian ribbed newt</name>
    <dbReference type="NCBI Taxonomy" id="8319"/>
    <lineage>
        <taxon>Eukaryota</taxon>
        <taxon>Metazoa</taxon>
        <taxon>Chordata</taxon>
        <taxon>Craniata</taxon>
        <taxon>Vertebrata</taxon>
        <taxon>Euteleostomi</taxon>
        <taxon>Amphibia</taxon>
        <taxon>Batrachia</taxon>
        <taxon>Caudata</taxon>
        <taxon>Salamandroidea</taxon>
        <taxon>Salamandridae</taxon>
        <taxon>Pleurodelinae</taxon>
        <taxon>Pleurodeles</taxon>
    </lineage>
</organism>
<proteinExistence type="predicted"/>
<evidence type="ECO:0000313" key="2">
    <source>
        <dbReference type="Proteomes" id="UP001066276"/>
    </source>
</evidence>
<sequence>MYDLRRYLKTRSITASNKYSITTVHKDKIACLRTSALTGALTFHPLLVIQYKPQPTEITKRQQLCALRRSQECEMCVAEAASSLPWTDESLKERLAGWGLCAVPVLRIFQHTRWSLLCPWSGRAATHAGRGCARFRGNITKMIHDSTQLPRSLAGAQCWLPYRLPVARLAACSLQLERRILQHEVTSPQRYRKPPDTKMVF</sequence>
<evidence type="ECO:0000313" key="1">
    <source>
        <dbReference type="EMBL" id="KAJ1157096.1"/>
    </source>
</evidence>
<protein>
    <submittedName>
        <fullName evidence="1">Uncharacterized protein</fullName>
    </submittedName>
</protein>
<dbReference type="Proteomes" id="UP001066276">
    <property type="component" value="Chromosome 5"/>
</dbReference>
<keyword evidence="2" id="KW-1185">Reference proteome</keyword>